<dbReference type="InterPro" id="IPR058533">
    <property type="entry name" value="Cation_efflux_TM"/>
</dbReference>
<organism evidence="9 10">
    <name type="scientific">Xanthobacter autotrophicus (strain ATCC BAA-1158 / Py2)</name>
    <dbReference type="NCBI Taxonomy" id="78245"/>
    <lineage>
        <taxon>Bacteria</taxon>
        <taxon>Pseudomonadati</taxon>
        <taxon>Pseudomonadota</taxon>
        <taxon>Alphaproteobacteria</taxon>
        <taxon>Hyphomicrobiales</taxon>
        <taxon>Xanthobacteraceae</taxon>
        <taxon>Xanthobacter</taxon>
    </lineage>
</organism>
<sequence length="329" mass="35399">MTYTRPTTPRESMRQRFQGSSMQTEQGVLRASIMVTLLISAFGITFGILSGSFSIAFDGIYALVDASMSVLALIVANLIASYTSSRAAAGPLRARFSTGFWHLEPIVLGLNGVLLVAVSVYALVNAIGSLLAGGHALEFDFAIVYAVVTLAACTAMAMLETKANRSIKSDFVALDAKAWIMSGGITAALLVAFCGGYLVQGTRLEWISPYIDPAVLALVCAVIIPLPVSNIRQALTDILLVAPDDLTAHVHEVAKGVLKDYGFLSYRAYIAKVGRAKQVELYFIVPTGLPPRRVEEWDAIRDRIGDAIGHESPDRWLTIAFTADPAWAD</sequence>
<evidence type="ECO:0000256" key="3">
    <source>
        <dbReference type="ARBA" id="ARBA00022692"/>
    </source>
</evidence>
<feature type="transmembrane region" description="Helical" evidence="7">
    <location>
        <begin position="210"/>
        <end position="228"/>
    </location>
</feature>
<dbReference type="InterPro" id="IPR027469">
    <property type="entry name" value="Cation_efflux_TMD_sf"/>
</dbReference>
<keyword evidence="4 7" id="KW-1133">Transmembrane helix</keyword>
<dbReference type="eggNOG" id="COG3965">
    <property type="taxonomic scope" value="Bacteria"/>
</dbReference>
<feature type="domain" description="Cation efflux protein transmembrane" evidence="8">
    <location>
        <begin position="30"/>
        <end position="238"/>
    </location>
</feature>
<accession>A7IH81</accession>
<protein>
    <submittedName>
        <fullName evidence="9">Cation efflux protein</fullName>
    </submittedName>
</protein>
<keyword evidence="3 7" id="KW-0812">Transmembrane</keyword>
<evidence type="ECO:0000313" key="10">
    <source>
        <dbReference type="Proteomes" id="UP000002417"/>
    </source>
</evidence>
<gene>
    <name evidence="9" type="ordered locus">Xaut_2130</name>
</gene>
<dbReference type="GO" id="GO:0015086">
    <property type="term" value="F:cadmium ion transmembrane transporter activity"/>
    <property type="evidence" value="ECO:0007669"/>
    <property type="project" value="TreeGrafter"/>
</dbReference>
<feature type="transmembrane region" description="Helical" evidence="7">
    <location>
        <begin position="142"/>
        <end position="159"/>
    </location>
</feature>
<evidence type="ECO:0000256" key="6">
    <source>
        <dbReference type="SAM" id="MobiDB-lite"/>
    </source>
</evidence>
<dbReference type="InterPro" id="IPR050291">
    <property type="entry name" value="CDF_Transporter"/>
</dbReference>
<evidence type="ECO:0000256" key="4">
    <source>
        <dbReference type="ARBA" id="ARBA00022989"/>
    </source>
</evidence>
<name>A7IH81_XANP2</name>
<dbReference type="GO" id="GO:0005886">
    <property type="term" value="C:plasma membrane"/>
    <property type="evidence" value="ECO:0007669"/>
    <property type="project" value="TreeGrafter"/>
</dbReference>
<proteinExistence type="predicted"/>
<evidence type="ECO:0000313" key="9">
    <source>
        <dbReference type="EMBL" id="ABS67374.1"/>
    </source>
</evidence>
<dbReference type="PANTHER" id="PTHR43840:SF15">
    <property type="entry name" value="MITOCHONDRIAL METAL TRANSPORTER 1-RELATED"/>
    <property type="match status" value="1"/>
</dbReference>
<feature type="transmembrane region" description="Helical" evidence="7">
    <location>
        <begin position="60"/>
        <end position="80"/>
    </location>
</feature>
<evidence type="ECO:0000256" key="1">
    <source>
        <dbReference type="ARBA" id="ARBA00004141"/>
    </source>
</evidence>
<dbReference type="PhylomeDB" id="A7IH81"/>
<dbReference type="SUPFAM" id="SSF161111">
    <property type="entry name" value="Cation efflux protein transmembrane domain-like"/>
    <property type="match status" value="1"/>
</dbReference>
<feature type="transmembrane region" description="Helical" evidence="7">
    <location>
        <begin position="28"/>
        <end position="48"/>
    </location>
</feature>
<evidence type="ECO:0000256" key="2">
    <source>
        <dbReference type="ARBA" id="ARBA00022448"/>
    </source>
</evidence>
<dbReference type="GO" id="GO:0015341">
    <property type="term" value="F:zinc efflux antiporter activity"/>
    <property type="evidence" value="ECO:0007669"/>
    <property type="project" value="TreeGrafter"/>
</dbReference>
<evidence type="ECO:0000256" key="5">
    <source>
        <dbReference type="ARBA" id="ARBA00023136"/>
    </source>
</evidence>
<comment type="subcellular location">
    <subcellularLocation>
        <location evidence="1">Membrane</location>
        <topology evidence="1">Multi-pass membrane protein</topology>
    </subcellularLocation>
</comment>
<evidence type="ECO:0000259" key="8">
    <source>
        <dbReference type="Pfam" id="PF01545"/>
    </source>
</evidence>
<dbReference type="AlphaFoldDB" id="A7IH81"/>
<dbReference type="GO" id="GO:0015093">
    <property type="term" value="F:ferrous iron transmembrane transporter activity"/>
    <property type="evidence" value="ECO:0007669"/>
    <property type="project" value="TreeGrafter"/>
</dbReference>
<dbReference type="Proteomes" id="UP000002417">
    <property type="component" value="Chromosome"/>
</dbReference>
<keyword evidence="2" id="KW-0813">Transport</keyword>
<dbReference type="Pfam" id="PF01545">
    <property type="entry name" value="Cation_efflux"/>
    <property type="match status" value="1"/>
</dbReference>
<feature type="transmembrane region" description="Helical" evidence="7">
    <location>
        <begin position="179"/>
        <end position="198"/>
    </location>
</feature>
<dbReference type="KEGG" id="xau:Xaut_2130"/>
<evidence type="ECO:0000256" key="7">
    <source>
        <dbReference type="SAM" id="Phobius"/>
    </source>
</evidence>
<dbReference type="HOGENOM" id="CLU_056154_0_0_5"/>
<dbReference type="GO" id="GO:0006882">
    <property type="term" value="P:intracellular zinc ion homeostasis"/>
    <property type="evidence" value="ECO:0007669"/>
    <property type="project" value="TreeGrafter"/>
</dbReference>
<keyword evidence="10" id="KW-1185">Reference proteome</keyword>
<dbReference type="Gene3D" id="1.20.1510.10">
    <property type="entry name" value="Cation efflux protein transmembrane domain"/>
    <property type="match status" value="1"/>
</dbReference>
<feature type="region of interest" description="Disordered" evidence="6">
    <location>
        <begin position="1"/>
        <end position="20"/>
    </location>
</feature>
<feature type="transmembrane region" description="Helical" evidence="7">
    <location>
        <begin position="101"/>
        <end position="122"/>
    </location>
</feature>
<dbReference type="PANTHER" id="PTHR43840">
    <property type="entry name" value="MITOCHONDRIAL METAL TRANSPORTER 1-RELATED"/>
    <property type="match status" value="1"/>
</dbReference>
<keyword evidence="5 7" id="KW-0472">Membrane</keyword>
<dbReference type="EMBL" id="CP000781">
    <property type="protein sequence ID" value="ABS67374.1"/>
    <property type="molecule type" value="Genomic_DNA"/>
</dbReference>
<dbReference type="STRING" id="78245.Xaut_2130"/>
<reference evidence="9 10" key="1">
    <citation type="submission" date="2007-07" db="EMBL/GenBank/DDBJ databases">
        <title>Complete sequence of chromosome of Xanthobacter autotrophicus Py2.</title>
        <authorList>
            <consortium name="US DOE Joint Genome Institute"/>
            <person name="Copeland A."/>
            <person name="Lucas S."/>
            <person name="Lapidus A."/>
            <person name="Barry K."/>
            <person name="Glavina del Rio T."/>
            <person name="Hammon N."/>
            <person name="Israni S."/>
            <person name="Dalin E."/>
            <person name="Tice H."/>
            <person name="Pitluck S."/>
            <person name="Sims D."/>
            <person name="Brettin T."/>
            <person name="Bruce D."/>
            <person name="Detter J.C."/>
            <person name="Han C."/>
            <person name="Tapia R."/>
            <person name="Brainard J."/>
            <person name="Schmutz J."/>
            <person name="Larimer F."/>
            <person name="Land M."/>
            <person name="Hauser L."/>
            <person name="Kyrpides N."/>
            <person name="Kim E."/>
            <person name="Ensigns S.A."/>
            <person name="Richardson P."/>
        </authorList>
    </citation>
    <scope>NUCLEOTIDE SEQUENCE [LARGE SCALE GENOMIC DNA]</scope>
    <source>
        <strain evidence="10">ATCC BAA-1158 / Py2</strain>
    </source>
</reference>